<dbReference type="EMBL" id="BKAJ01000189">
    <property type="protein sequence ID" value="GEP60923.1"/>
    <property type="molecule type" value="Genomic_DNA"/>
</dbReference>
<dbReference type="SUPFAM" id="SSF50182">
    <property type="entry name" value="Sm-like ribonucleoproteins"/>
    <property type="match status" value="1"/>
</dbReference>
<sequence>MDELTVKELVFDPFVQTGVVAILGALITRVLLRHYPARRLVFQLGFFLALTALLYHHGIVPYEIAPDTTPAFERVFVAVAKIIWWINAAWVLTGFTRVFLIFERRPLEGRLIQDLVVGVIYLSAVLSVFAYVFSAPVGTLIATSGVFAIILGLALQSTLADVFSGIALNLSKAYEVGDWIVLNDGIEGRVVETNWRATHLLNASNDLVVLPNSGLAKAQLTNLSSPNRNHGVKLRVRVAPTMAPSTISDVMRTVLLSSNNIMPTPAPSVEIKSLDAHAVELELSFRVRDFGVAATARHEVYDLIYRHTRAAGLALAPPREAGAPAFVGQAAATAPTPRGTALRLVDAVPLFASLMDDEKAALADTMTRKTYRKGEVLAAQGDKLNSLVVIRTGVAVVSRDEGVGEIELSRLAPGDYFGESGLFAGAGEPGTVRALTFVVAYEVGQAALAKLMHDRPAIADDISLTLTRRAKTAATGLADDSGLGPAPSFSVLVTRIRQLFELPHG</sequence>
<dbReference type="InterPro" id="IPR000595">
    <property type="entry name" value="cNMP-bd_dom"/>
</dbReference>
<feature type="transmembrane region" description="Helical" evidence="6">
    <location>
        <begin position="114"/>
        <end position="134"/>
    </location>
</feature>
<evidence type="ECO:0000256" key="3">
    <source>
        <dbReference type="ARBA" id="ARBA00022692"/>
    </source>
</evidence>
<dbReference type="Gene3D" id="2.60.120.10">
    <property type="entry name" value="Jelly Rolls"/>
    <property type="match status" value="1"/>
</dbReference>
<dbReference type="Gene3D" id="3.30.70.100">
    <property type="match status" value="1"/>
</dbReference>
<keyword evidence="3 6" id="KW-0812">Transmembrane</keyword>
<organism evidence="8 9">
    <name type="scientific">Reyranella soli</name>
    <dbReference type="NCBI Taxonomy" id="1230389"/>
    <lineage>
        <taxon>Bacteria</taxon>
        <taxon>Pseudomonadati</taxon>
        <taxon>Pseudomonadota</taxon>
        <taxon>Alphaproteobacteria</taxon>
        <taxon>Hyphomicrobiales</taxon>
        <taxon>Reyranellaceae</taxon>
        <taxon>Reyranella</taxon>
    </lineage>
</organism>
<dbReference type="GO" id="GO:0008381">
    <property type="term" value="F:mechanosensitive monoatomic ion channel activity"/>
    <property type="evidence" value="ECO:0007669"/>
    <property type="project" value="UniProtKB-ARBA"/>
</dbReference>
<dbReference type="PANTHER" id="PTHR30566:SF25">
    <property type="entry name" value="INNER MEMBRANE PROTEIN"/>
    <property type="match status" value="1"/>
</dbReference>
<dbReference type="GO" id="GO:0005886">
    <property type="term" value="C:plasma membrane"/>
    <property type="evidence" value="ECO:0007669"/>
    <property type="project" value="UniProtKB-SubCell"/>
</dbReference>
<evidence type="ECO:0000313" key="9">
    <source>
        <dbReference type="Proteomes" id="UP000321058"/>
    </source>
</evidence>
<proteinExistence type="predicted"/>
<dbReference type="SUPFAM" id="SSF51206">
    <property type="entry name" value="cAMP-binding domain-like"/>
    <property type="match status" value="1"/>
</dbReference>
<dbReference type="InterPro" id="IPR010920">
    <property type="entry name" value="LSM_dom_sf"/>
</dbReference>
<dbReference type="InterPro" id="IPR014710">
    <property type="entry name" value="RmlC-like_jellyroll"/>
</dbReference>
<accession>A0A512NPQ6</accession>
<dbReference type="SUPFAM" id="SSF82689">
    <property type="entry name" value="Mechanosensitive channel protein MscS (YggB), C-terminal domain"/>
    <property type="match status" value="1"/>
</dbReference>
<evidence type="ECO:0000313" key="8">
    <source>
        <dbReference type="EMBL" id="GEP60923.1"/>
    </source>
</evidence>
<feature type="transmembrane region" description="Helical" evidence="6">
    <location>
        <begin position="14"/>
        <end position="32"/>
    </location>
</feature>
<dbReference type="InterPro" id="IPR011066">
    <property type="entry name" value="MscS_channel_C_sf"/>
</dbReference>
<dbReference type="PROSITE" id="PS50042">
    <property type="entry name" value="CNMP_BINDING_3"/>
    <property type="match status" value="1"/>
</dbReference>
<comment type="caution">
    <text evidence="8">The sequence shown here is derived from an EMBL/GenBank/DDBJ whole genome shotgun (WGS) entry which is preliminary data.</text>
</comment>
<feature type="transmembrane region" description="Helical" evidence="6">
    <location>
        <begin position="82"/>
        <end position="102"/>
    </location>
</feature>
<dbReference type="CDD" id="cd00038">
    <property type="entry name" value="CAP_ED"/>
    <property type="match status" value="1"/>
</dbReference>
<protein>
    <recommendedName>
        <fullName evidence="7">Cyclic nucleotide-binding domain-containing protein</fullName>
    </recommendedName>
</protein>
<dbReference type="PANTHER" id="PTHR30566">
    <property type="entry name" value="YNAI-RELATED MECHANOSENSITIVE ION CHANNEL"/>
    <property type="match status" value="1"/>
</dbReference>
<keyword evidence="2" id="KW-1003">Cell membrane</keyword>
<dbReference type="InterPro" id="IPR006685">
    <property type="entry name" value="MscS_channel_2nd"/>
</dbReference>
<dbReference type="InterPro" id="IPR023408">
    <property type="entry name" value="MscS_beta-dom_sf"/>
</dbReference>
<dbReference type="Gene3D" id="2.30.30.60">
    <property type="match status" value="1"/>
</dbReference>
<evidence type="ECO:0000256" key="5">
    <source>
        <dbReference type="ARBA" id="ARBA00023136"/>
    </source>
</evidence>
<dbReference type="SMART" id="SM00100">
    <property type="entry name" value="cNMP"/>
    <property type="match status" value="1"/>
</dbReference>
<evidence type="ECO:0000259" key="7">
    <source>
        <dbReference type="PROSITE" id="PS50042"/>
    </source>
</evidence>
<evidence type="ECO:0000256" key="1">
    <source>
        <dbReference type="ARBA" id="ARBA00004651"/>
    </source>
</evidence>
<keyword evidence="4 6" id="KW-1133">Transmembrane helix</keyword>
<evidence type="ECO:0000256" key="4">
    <source>
        <dbReference type="ARBA" id="ARBA00022989"/>
    </source>
</evidence>
<comment type="subcellular location">
    <subcellularLocation>
        <location evidence="1">Cell membrane</location>
        <topology evidence="1">Multi-pass membrane protein</topology>
    </subcellularLocation>
</comment>
<dbReference type="PIRSF" id="PIRSF026673">
    <property type="entry name" value="UCP026673_ion_chan"/>
    <property type="match status" value="1"/>
</dbReference>
<dbReference type="InterPro" id="IPR016846">
    <property type="entry name" value="cNMP-bd_ion_channel"/>
</dbReference>
<dbReference type="InterPro" id="IPR018490">
    <property type="entry name" value="cNMP-bd_dom_sf"/>
</dbReference>
<evidence type="ECO:0000256" key="6">
    <source>
        <dbReference type="SAM" id="Phobius"/>
    </source>
</evidence>
<gene>
    <name evidence="8" type="ORF">RSO01_80890</name>
</gene>
<keyword evidence="9" id="KW-1185">Reference proteome</keyword>
<feature type="domain" description="Cyclic nucleotide-binding" evidence="7">
    <location>
        <begin position="350"/>
        <end position="469"/>
    </location>
</feature>
<feature type="transmembrane region" description="Helical" evidence="6">
    <location>
        <begin position="44"/>
        <end position="62"/>
    </location>
</feature>
<keyword evidence="5 6" id="KW-0472">Membrane</keyword>
<dbReference type="Gene3D" id="1.10.287.1260">
    <property type="match status" value="1"/>
</dbReference>
<name>A0A512NPQ6_9HYPH</name>
<reference evidence="8 9" key="1">
    <citation type="submission" date="2019-07" db="EMBL/GenBank/DDBJ databases">
        <title>Whole genome shotgun sequence of Reyranella soli NBRC 108950.</title>
        <authorList>
            <person name="Hosoyama A."/>
            <person name="Uohara A."/>
            <person name="Ohji S."/>
            <person name="Ichikawa N."/>
        </authorList>
    </citation>
    <scope>NUCLEOTIDE SEQUENCE [LARGE SCALE GENOMIC DNA]</scope>
    <source>
        <strain evidence="8 9">NBRC 108950</strain>
    </source>
</reference>
<dbReference type="AlphaFoldDB" id="A0A512NPQ6"/>
<dbReference type="Pfam" id="PF00027">
    <property type="entry name" value="cNMP_binding"/>
    <property type="match status" value="1"/>
</dbReference>
<dbReference type="Proteomes" id="UP000321058">
    <property type="component" value="Unassembled WGS sequence"/>
</dbReference>
<evidence type="ECO:0000256" key="2">
    <source>
        <dbReference type="ARBA" id="ARBA00022475"/>
    </source>
</evidence>
<dbReference type="Pfam" id="PF00924">
    <property type="entry name" value="MS_channel_2nd"/>
    <property type="match status" value="1"/>
</dbReference>